<reference evidence="1" key="1">
    <citation type="submission" date="2014-12" db="EMBL/GenBank/DDBJ databases">
        <title>Insight into the proteome of Arion vulgaris.</title>
        <authorList>
            <person name="Aradska J."/>
            <person name="Bulat T."/>
            <person name="Smidak R."/>
            <person name="Sarate P."/>
            <person name="Gangsoo J."/>
            <person name="Sialana F."/>
            <person name="Bilban M."/>
            <person name="Lubec G."/>
        </authorList>
    </citation>
    <scope>NUCLEOTIDE SEQUENCE</scope>
    <source>
        <tissue evidence="1">Skin</tissue>
    </source>
</reference>
<protein>
    <submittedName>
        <fullName evidence="1">Uncharacterized protein</fullName>
    </submittedName>
</protein>
<gene>
    <name evidence="1" type="primary">ORF66463</name>
</gene>
<evidence type="ECO:0000313" key="1">
    <source>
        <dbReference type="EMBL" id="CEK68480.1"/>
    </source>
</evidence>
<dbReference type="EMBL" id="HACG01021615">
    <property type="protein sequence ID" value="CEK68480.1"/>
    <property type="molecule type" value="Transcribed_RNA"/>
</dbReference>
<feature type="non-terminal residue" evidence="1">
    <location>
        <position position="1"/>
    </location>
</feature>
<sequence>CFAQLHSASFGTAWMSMLQKELTCWLALPPYQGVQPIEIADILDSHIGRGCKKDFHIKRSASTARLQGLGIKMARKEQHSKRMSRLVNQHRTDMVDQRILLEILQRR</sequence>
<name>A0A0B6ZL89_9EUPU</name>
<accession>A0A0B6ZL89</accession>
<dbReference type="AlphaFoldDB" id="A0A0B6ZL89"/>
<proteinExistence type="predicted"/>
<organism evidence="1">
    <name type="scientific">Arion vulgaris</name>
    <dbReference type="NCBI Taxonomy" id="1028688"/>
    <lineage>
        <taxon>Eukaryota</taxon>
        <taxon>Metazoa</taxon>
        <taxon>Spiralia</taxon>
        <taxon>Lophotrochozoa</taxon>
        <taxon>Mollusca</taxon>
        <taxon>Gastropoda</taxon>
        <taxon>Heterobranchia</taxon>
        <taxon>Euthyneura</taxon>
        <taxon>Panpulmonata</taxon>
        <taxon>Eupulmonata</taxon>
        <taxon>Stylommatophora</taxon>
        <taxon>Helicina</taxon>
        <taxon>Arionoidea</taxon>
        <taxon>Arionidae</taxon>
        <taxon>Arion</taxon>
    </lineage>
</organism>
<feature type="non-terminal residue" evidence="1">
    <location>
        <position position="107"/>
    </location>
</feature>